<name>X1VWK8_9ZZZZ</name>
<gene>
    <name evidence="1" type="ORF">S12H4_44527</name>
</gene>
<evidence type="ECO:0000313" key="1">
    <source>
        <dbReference type="EMBL" id="GAJ15580.1"/>
    </source>
</evidence>
<organism evidence="1">
    <name type="scientific">marine sediment metagenome</name>
    <dbReference type="NCBI Taxonomy" id="412755"/>
    <lineage>
        <taxon>unclassified sequences</taxon>
        <taxon>metagenomes</taxon>
        <taxon>ecological metagenomes</taxon>
    </lineage>
</organism>
<dbReference type="EMBL" id="BARW01027441">
    <property type="protein sequence ID" value="GAJ15580.1"/>
    <property type="molecule type" value="Genomic_DNA"/>
</dbReference>
<protein>
    <submittedName>
        <fullName evidence="1">Uncharacterized protein</fullName>
    </submittedName>
</protein>
<proteinExistence type="predicted"/>
<reference evidence="1" key="1">
    <citation type="journal article" date="2014" name="Front. Microbiol.">
        <title>High frequency of phylogenetically diverse reductive dehalogenase-homologous genes in deep subseafloor sedimentary metagenomes.</title>
        <authorList>
            <person name="Kawai M."/>
            <person name="Futagami T."/>
            <person name="Toyoda A."/>
            <person name="Takaki Y."/>
            <person name="Nishi S."/>
            <person name="Hori S."/>
            <person name="Arai W."/>
            <person name="Tsubouchi T."/>
            <person name="Morono Y."/>
            <person name="Uchiyama I."/>
            <person name="Ito T."/>
            <person name="Fujiyama A."/>
            <person name="Inagaki F."/>
            <person name="Takami H."/>
        </authorList>
    </citation>
    <scope>NUCLEOTIDE SEQUENCE</scope>
    <source>
        <strain evidence="1">Expedition CK06-06</strain>
    </source>
</reference>
<dbReference type="AlphaFoldDB" id="X1VWK8"/>
<feature type="non-terminal residue" evidence="1">
    <location>
        <position position="123"/>
    </location>
</feature>
<comment type="caution">
    <text evidence="1">The sequence shown here is derived from an EMBL/GenBank/DDBJ whole genome shotgun (WGS) entry which is preliminary data.</text>
</comment>
<sequence length="123" mass="14299">MIKIEKDKFLIDGKLTYSNVPNVNPDALGRLLNLRTVQATFEDENPETRSMWRYPDGTEYDPERQTNEFIAHLPEYKKYGVIGFTINFQGGVPVAKVTNRQKWINTAFKEDGSIKPKYTDRIR</sequence>
<accession>X1VWK8</accession>